<dbReference type="Proteomes" id="UP001304298">
    <property type="component" value="Unassembled WGS sequence"/>
</dbReference>
<dbReference type="InterPro" id="IPR035439">
    <property type="entry name" value="UPF0145_dom_sf"/>
</dbReference>
<dbReference type="EMBL" id="JAYFSI010000009">
    <property type="protein sequence ID" value="MEA5364376.1"/>
    <property type="molecule type" value="Genomic_DNA"/>
</dbReference>
<dbReference type="Pfam" id="PF01906">
    <property type="entry name" value="YbjQ_1"/>
    <property type="match status" value="1"/>
</dbReference>
<accession>A0ABU5RDM9</accession>
<reference evidence="3 4" key="1">
    <citation type="submission" date="2023-12" db="EMBL/GenBank/DDBJ databases">
        <title>Amycolatopsis sp. V23-08.</title>
        <authorList>
            <person name="Somphong A."/>
        </authorList>
    </citation>
    <scope>NUCLEOTIDE SEQUENCE [LARGE SCALE GENOMIC DNA]</scope>
    <source>
        <strain evidence="3 4">V23-08</strain>
    </source>
</reference>
<name>A0ABU5RDM9_9PSEU</name>
<dbReference type="InterPro" id="IPR002765">
    <property type="entry name" value="UPF0145_YbjQ-like"/>
</dbReference>
<gene>
    <name evidence="3" type="ORF">VA596_32935</name>
</gene>
<comment type="caution">
    <text evidence="3">The sequence shown here is derived from an EMBL/GenBank/DDBJ whole genome shotgun (WGS) entry which is preliminary data.</text>
</comment>
<dbReference type="Gene3D" id="3.30.110.70">
    <property type="entry name" value="Hypothetical protein apc22750. Chain B"/>
    <property type="match status" value="1"/>
</dbReference>
<protein>
    <submittedName>
        <fullName evidence="3">Heavy metal-binding domain-containing protein</fullName>
    </submittedName>
</protein>
<evidence type="ECO:0000256" key="2">
    <source>
        <dbReference type="SAM" id="MobiDB-lite"/>
    </source>
</evidence>
<evidence type="ECO:0000313" key="3">
    <source>
        <dbReference type="EMBL" id="MEA5364376.1"/>
    </source>
</evidence>
<organism evidence="3 4">
    <name type="scientific">Amycolatopsis heterodermiae</name>
    <dbReference type="NCBI Taxonomy" id="3110235"/>
    <lineage>
        <taxon>Bacteria</taxon>
        <taxon>Bacillati</taxon>
        <taxon>Actinomycetota</taxon>
        <taxon>Actinomycetes</taxon>
        <taxon>Pseudonocardiales</taxon>
        <taxon>Pseudonocardiaceae</taxon>
        <taxon>Amycolatopsis</taxon>
    </lineage>
</organism>
<proteinExistence type="inferred from homology"/>
<feature type="region of interest" description="Disordered" evidence="2">
    <location>
        <begin position="1"/>
        <end position="30"/>
    </location>
</feature>
<evidence type="ECO:0000313" key="4">
    <source>
        <dbReference type="Proteomes" id="UP001304298"/>
    </source>
</evidence>
<comment type="similarity">
    <text evidence="1">Belongs to the UPF0145 family.</text>
</comment>
<feature type="compositionally biased region" description="Basic and acidic residues" evidence="2">
    <location>
        <begin position="1"/>
        <end position="18"/>
    </location>
</feature>
<keyword evidence="4" id="KW-1185">Reference proteome</keyword>
<evidence type="ECO:0000256" key="1">
    <source>
        <dbReference type="ARBA" id="ARBA00010751"/>
    </source>
</evidence>
<sequence length="272" mass="28709">MPEWDGPDRPPLARDPAPRHRSGQARTSLLSVPGAVGAEAAGFTPVGEVMGAVVHRVGWAGPSRWAADRIRVLADLLRQGYETALDRLEEEAAGLGADGVLGIRLTRTTFDGEAQEYVALGTAVRAGTKQRPHRPFTTDLPGQDVAKLIQAGWVPVRVAIGVDGQAMTNSNFELGYSWSMLAGVYDNAEIDLPTALATQVRAAARAEFAREIGECGADGGIVSGTTFDLWPVEDVAAAAIATVTGTAIARFREGIPHVGALTILPLNRDLPD</sequence>
<dbReference type="SUPFAM" id="SSF117782">
    <property type="entry name" value="YbjQ-like"/>
    <property type="match status" value="1"/>
</dbReference>
<dbReference type="RefSeq" id="WP_323332124.1">
    <property type="nucleotide sequence ID" value="NZ_JAYFSI010000009.1"/>
</dbReference>